<name>A0A6P7H740_DIAVI</name>
<dbReference type="Pfam" id="PF11901">
    <property type="entry name" value="DM9"/>
    <property type="match status" value="1"/>
</dbReference>
<dbReference type="PANTHER" id="PTHR31649:SF10">
    <property type="entry name" value="IP19903P-RELATED"/>
    <property type="match status" value="1"/>
</dbReference>
<organism evidence="2">
    <name type="scientific">Diabrotica virgifera virgifera</name>
    <name type="common">western corn rootworm</name>
    <dbReference type="NCBI Taxonomy" id="50390"/>
    <lineage>
        <taxon>Eukaryota</taxon>
        <taxon>Metazoa</taxon>
        <taxon>Ecdysozoa</taxon>
        <taxon>Arthropoda</taxon>
        <taxon>Hexapoda</taxon>
        <taxon>Insecta</taxon>
        <taxon>Pterygota</taxon>
        <taxon>Neoptera</taxon>
        <taxon>Endopterygota</taxon>
        <taxon>Coleoptera</taxon>
        <taxon>Polyphaga</taxon>
        <taxon>Cucujiformia</taxon>
        <taxon>Chrysomeloidea</taxon>
        <taxon>Chrysomelidae</taxon>
        <taxon>Galerucinae</taxon>
        <taxon>Diabroticina</taxon>
        <taxon>Diabroticites</taxon>
        <taxon>Diabrotica</taxon>
    </lineage>
</organism>
<gene>
    <name evidence="2" type="primary">LOC114345137</name>
</gene>
<accession>A0A6P7H740</accession>
<feature type="chain" id="PRO_5027701848" evidence="1">
    <location>
        <begin position="16"/>
        <end position="206"/>
    </location>
</feature>
<protein>
    <submittedName>
        <fullName evidence="2">Uncharacterized protein LOC114345137</fullName>
    </submittedName>
</protein>
<dbReference type="RefSeq" id="XP_028151760.1">
    <property type="nucleotide sequence ID" value="XM_028295959.1"/>
</dbReference>
<dbReference type="PANTHER" id="PTHR31649">
    <property type="entry name" value="AGAP009604-PA"/>
    <property type="match status" value="1"/>
</dbReference>
<dbReference type="InterPro" id="IPR006616">
    <property type="entry name" value="DM9_repeat"/>
</dbReference>
<sequence length="206" mass="24289">MIFKVLFLTLTVVAAQLVFGRRFQDDVVEWVDYHVNSIPENAINVGKTQDNKNIYIGLVHFVHEQAEGLVPTSIVEGEECAYGLQEFNITQYCDNIKILVGRNDYKDTLYWQYVAAINFTKLFNSDDHRPVRAGWETFRWPCNTSIYIGRPNFDNRNWVGKIFNSHINWQWNDLPAYPYINFSDPYKYDHIRVQWAGVYDVLMFKN</sequence>
<keyword evidence="1" id="KW-0732">Signal</keyword>
<dbReference type="AlphaFoldDB" id="A0A6P7H740"/>
<reference evidence="2" key="1">
    <citation type="submission" date="2025-08" db="UniProtKB">
        <authorList>
            <consortium name="RefSeq"/>
        </authorList>
    </citation>
    <scope>IDENTIFICATION</scope>
    <source>
        <tissue evidence="2">Whole insect</tissue>
    </source>
</reference>
<proteinExistence type="predicted"/>
<feature type="signal peptide" evidence="1">
    <location>
        <begin position="1"/>
        <end position="15"/>
    </location>
</feature>
<evidence type="ECO:0000256" key="1">
    <source>
        <dbReference type="SAM" id="SignalP"/>
    </source>
</evidence>
<dbReference type="InParanoid" id="A0A6P7H740"/>
<evidence type="ECO:0000313" key="2">
    <source>
        <dbReference type="RefSeq" id="XP_028151760.1"/>
    </source>
</evidence>